<name>X1QB82_9ZZZZ</name>
<feature type="non-terminal residue" evidence="3">
    <location>
        <position position="1"/>
    </location>
</feature>
<evidence type="ECO:0000256" key="2">
    <source>
        <dbReference type="SAM" id="Phobius"/>
    </source>
</evidence>
<comment type="caution">
    <text evidence="3">The sequence shown here is derived from an EMBL/GenBank/DDBJ whole genome shotgun (WGS) entry which is preliminary data.</text>
</comment>
<keyword evidence="2" id="KW-1133">Transmembrane helix</keyword>
<dbReference type="EMBL" id="BARV01033012">
    <property type="protein sequence ID" value="GAI40519.1"/>
    <property type="molecule type" value="Genomic_DNA"/>
</dbReference>
<gene>
    <name evidence="3" type="ORF">S06H3_51959</name>
</gene>
<keyword evidence="2" id="KW-0812">Transmembrane</keyword>
<proteinExistence type="predicted"/>
<keyword evidence="2" id="KW-0472">Membrane</keyword>
<evidence type="ECO:0000313" key="3">
    <source>
        <dbReference type="EMBL" id="GAI40519.1"/>
    </source>
</evidence>
<organism evidence="3">
    <name type="scientific">marine sediment metagenome</name>
    <dbReference type="NCBI Taxonomy" id="412755"/>
    <lineage>
        <taxon>unclassified sequences</taxon>
        <taxon>metagenomes</taxon>
        <taxon>ecological metagenomes</taxon>
    </lineage>
</organism>
<reference evidence="3" key="1">
    <citation type="journal article" date="2014" name="Front. Microbiol.">
        <title>High frequency of phylogenetically diverse reductive dehalogenase-homologous genes in deep subseafloor sedimentary metagenomes.</title>
        <authorList>
            <person name="Kawai M."/>
            <person name="Futagami T."/>
            <person name="Toyoda A."/>
            <person name="Takaki Y."/>
            <person name="Nishi S."/>
            <person name="Hori S."/>
            <person name="Arai W."/>
            <person name="Tsubouchi T."/>
            <person name="Morono Y."/>
            <person name="Uchiyama I."/>
            <person name="Ito T."/>
            <person name="Fujiyama A."/>
            <person name="Inagaki F."/>
            <person name="Takami H."/>
        </authorList>
    </citation>
    <scope>NUCLEOTIDE SEQUENCE</scope>
    <source>
        <strain evidence="3">Expedition CK06-06</strain>
    </source>
</reference>
<feature type="region of interest" description="Disordered" evidence="1">
    <location>
        <begin position="85"/>
        <end position="106"/>
    </location>
</feature>
<protein>
    <submittedName>
        <fullName evidence="3">Uncharacterized protein</fullName>
    </submittedName>
</protein>
<evidence type="ECO:0000256" key="1">
    <source>
        <dbReference type="SAM" id="MobiDB-lite"/>
    </source>
</evidence>
<feature type="transmembrane region" description="Helical" evidence="2">
    <location>
        <begin position="30"/>
        <end position="50"/>
    </location>
</feature>
<dbReference type="AlphaFoldDB" id="X1QB82"/>
<sequence>FAAFFMALWATMSLDRKAGAAKPSLAEVWWRFPKFIVGFVVASLIVFIVLEPIMGEKAAQAVGKAAKGFRDPFFATTFCPTHKAGAPARVGGAATSPPSLGYGGSY</sequence>
<accession>X1QB82</accession>